<dbReference type="SUPFAM" id="SSF56425">
    <property type="entry name" value="Succinate dehydrogenase/fumarate reductase flavoprotein, catalytic domain"/>
    <property type="match status" value="1"/>
</dbReference>
<gene>
    <name evidence="5" type="primary">aprA</name>
    <name evidence="5" type="ORF">CEE37_07415</name>
</gene>
<dbReference type="EMBL" id="NJBN01000004">
    <property type="protein sequence ID" value="TKJ40784.1"/>
    <property type="molecule type" value="Genomic_DNA"/>
</dbReference>
<dbReference type="PANTHER" id="PTHR11632:SF51">
    <property type="entry name" value="SUCCINATE DEHYDROGENASE [UBIQUINONE] FLAVOPROTEIN SUBUNIT, MITOCHONDRIAL"/>
    <property type="match status" value="1"/>
</dbReference>
<dbReference type="InterPro" id="IPR036188">
    <property type="entry name" value="FAD/NAD-bd_sf"/>
</dbReference>
<evidence type="ECO:0000313" key="5">
    <source>
        <dbReference type="EMBL" id="TKJ40784.1"/>
    </source>
</evidence>
<dbReference type="Gene3D" id="3.90.700.10">
    <property type="entry name" value="Succinate dehydrogenase/fumarate reductase flavoprotein, catalytic domain"/>
    <property type="match status" value="1"/>
</dbReference>
<dbReference type="SUPFAM" id="SSF51905">
    <property type="entry name" value="FAD/NAD(P)-binding domain"/>
    <property type="match status" value="1"/>
</dbReference>
<dbReference type="SUPFAM" id="SSF46977">
    <property type="entry name" value="Succinate dehydrogenase/fumarate reductase flavoprotein C-terminal domain"/>
    <property type="match status" value="1"/>
</dbReference>
<keyword evidence="2" id="KW-0285">Flavoprotein</keyword>
<evidence type="ECO:0000313" key="6">
    <source>
        <dbReference type="Proteomes" id="UP000319619"/>
    </source>
</evidence>
<dbReference type="PANTHER" id="PTHR11632">
    <property type="entry name" value="SUCCINATE DEHYDROGENASE 2 FLAVOPROTEIN SUBUNIT"/>
    <property type="match status" value="1"/>
</dbReference>
<dbReference type="InterPro" id="IPR011803">
    <property type="entry name" value="AprA"/>
</dbReference>
<evidence type="ECO:0000256" key="2">
    <source>
        <dbReference type="ARBA" id="ARBA00022630"/>
    </source>
</evidence>
<dbReference type="Gene3D" id="3.50.50.60">
    <property type="entry name" value="FAD/NAD(P)-binding domain"/>
    <property type="match status" value="1"/>
</dbReference>
<reference evidence="5 6" key="1">
    <citation type="submission" date="2017-06" db="EMBL/GenBank/DDBJ databases">
        <title>Novel microbial phyla capable of carbon fixation and sulfur reduction in deep-sea sediments.</title>
        <authorList>
            <person name="Huang J."/>
            <person name="Baker B."/>
            <person name="Wang Y."/>
        </authorList>
    </citation>
    <scope>NUCLEOTIDE SEQUENCE [LARGE SCALE GENOMIC DNA]</scope>
    <source>
        <strain evidence="5">B3_LCP</strain>
    </source>
</reference>
<dbReference type="GO" id="GO:0009055">
    <property type="term" value="F:electron transfer activity"/>
    <property type="evidence" value="ECO:0007669"/>
    <property type="project" value="TreeGrafter"/>
</dbReference>
<comment type="caution">
    <text evidence="5">The sequence shown here is derived from an EMBL/GenBank/DDBJ whole genome shotgun (WGS) entry which is preliminary data.</text>
</comment>
<evidence type="ECO:0000256" key="1">
    <source>
        <dbReference type="ARBA" id="ARBA00001974"/>
    </source>
</evidence>
<feature type="domain" description="FAD-dependent oxidoreductase 2 FAD-binding" evidence="4">
    <location>
        <begin position="12"/>
        <end position="245"/>
    </location>
</feature>
<dbReference type="AlphaFoldDB" id="A0A532V0P2"/>
<keyword evidence="3" id="KW-0560">Oxidoreductase</keyword>
<protein>
    <submittedName>
        <fullName evidence="5">Adenylyl-sulfate reductase subunit alpha</fullName>
    </submittedName>
</protein>
<dbReference type="Pfam" id="PF00890">
    <property type="entry name" value="FAD_binding_2"/>
    <property type="match status" value="1"/>
</dbReference>
<dbReference type="PIRSF" id="PIRSF000171">
    <property type="entry name" value="SDHA_APRA_LASPO"/>
    <property type="match status" value="1"/>
</dbReference>
<evidence type="ECO:0000259" key="4">
    <source>
        <dbReference type="Pfam" id="PF00890"/>
    </source>
</evidence>
<accession>A0A532V0P2</accession>
<dbReference type="InterPro" id="IPR027477">
    <property type="entry name" value="Succ_DH/fumarate_Rdtase_cat_sf"/>
</dbReference>
<name>A0A532V0P2_UNCL8</name>
<organism evidence="5 6">
    <name type="scientific">candidate division LCP-89 bacterium B3_LCP</name>
    <dbReference type="NCBI Taxonomy" id="2012998"/>
    <lineage>
        <taxon>Bacteria</taxon>
        <taxon>Pseudomonadati</taxon>
        <taxon>Bacteria division LCP-89</taxon>
    </lineage>
</organism>
<dbReference type="GO" id="GO:0009061">
    <property type="term" value="P:anaerobic respiration"/>
    <property type="evidence" value="ECO:0007669"/>
    <property type="project" value="TreeGrafter"/>
</dbReference>
<dbReference type="InterPro" id="IPR037099">
    <property type="entry name" value="Fum_R/Succ_DH_flav-like_C_sf"/>
</dbReference>
<proteinExistence type="predicted"/>
<dbReference type="GO" id="GO:0000104">
    <property type="term" value="F:succinate dehydrogenase activity"/>
    <property type="evidence" value="ECO:0007669"/>
    <property type="project" value="TreeGrafter"/>
</dbReference>
<dbReference type="GO" id="GO:0005886">
    <property type="term" value="C:plasma membrane"/>
    <property type="evidence" value="ECO:0007669"/>
    <property type="project" value="TreeGrafter"/>
</dbReference>
<dbReference type="GO" id="GO:0050660">
    <property type="term" value="F:flavin adenine dinucleotide binding"/>
    <property type="evidence" value="ECO:0007669"/>
    <property type="project" value="TreeGrafter"/>
</dbReference>
<dbReference type="NCBIfam" id="TIGR02061">
    <property type="entry name" value="aprA"/>
    <property type="match status" value="1"/>
</dbReference>
<comment type="cofactor">
    <cofactor evidence="1">
        <name>FAD</name>
        <dbReference type="ChEBI" id="CHEBI:57692"/>
    </cofactor>
</comment>
<dbReference type="InterPro" id="IPR003953">
    <property type="entry name" value="FAD-dep_OxRdtase_2_FAD-bd"/>
</dbReference>
<dbReference type="Proteomes" id="UP000319619">
    <property type="component" value="Unassembled WGS sequence"/>
</dbReference>
<sequence length="628" mass="70321">MADFQTKEVSTDLLIIGGGMAACGAAVEAAYWAKKNGLKVTLVDKAAVDRSGAVAMGLSAINQYVGLKDGENTMRDYLDYVRNDLMGITREDLVASIARHVDSSVHLFEKWGLPIWTDEEGKYVHEGRWQLMINGESYKVVVAEAAKNALGMDNIYERIFITEPLMNGDKCVGAVGFSVRENVFYVFKAKSVLVALGGAVHVFKPRSSGEGLGRAWYPPWNSGSSAYFTLKAGCEMTCQEVRFIPVRFKDAYGPVGAWFLLFKSRATNGLDENYMQTRADELQNWQPYGKVKPVPANLRNWLMLLDVMEGKGPIFMRTEEAIANIADKYKEDPKGYKKKMKELESEAWEDFLDMTISQAILWAGMNVAPEEAKSEIAAAEPYFIGSHSGASGAWVSGPEDLQTPETKDEYFWGYAHMATVPGIFCAGDASGASSHKFSSGSHAEGRIAAKAAIAYCVDNPAEPTVDQSVVDDLKAKILAPLDTFAKHKGYSSDDTIHPEYILPKMFMFRLQKIMDEYAGGVSSQFKTSKALLERGLYLLDFLREDAEKLAAPDLHELMRCWENVHRMWQAEAHIRTILFRQETRWPGYYFRSDTPGMKDDWLAFANCTWKNGEWVMTKRPVKYIHESM</sequence>
<dbReference type="PROSITE" id="PS51257">
    <property type="entry name" value="PROKAR_LIPOPROTEIN"/>
    <property type="match status" value="1"/>
</dbReference>
<evidence type="ECO:0000256" key="3">
    <source>
        <dbReference type="ARBA" id="ARBA00023002"/>
    </source>
</evidence>
<dbReference type="InterPro" id="IPR030664">
    <property type="entry name" value="SdhA/FrdA/AprA"/>
</dbReference>